<name>A0ABN6X4M5_9MICO</name>
<dbReference type="InterPro" id="IPR036390">
    <property type="entry name" value="WH_DNA-bd_sf"/>
</dbReference>
<sequence length="162" mass="17430">MDSSANFTFVPESHGSHADATQRLDDALADFVAGVRRMYADAAGQVAPGLPPSAYKLLLTISRIGPVSLSTLVERFASDKGQMSRQVRDLETLGLVERTADSSDGRIRLIAMTPLGIARMTAARAPYRQQLAAVLSDRSPESISDLAELLQALTRRGITPPH</sequence>
<keyword evidence="1" id="KW-0805">Transcription regulation</keyword>
<feature type="domain" description="HTH marR-type" evidence="4">
    <location>
        <begin position="21"/>
        <end position="155"/>
    </location>
</feature>
<dbReference type="InterPro" id="IPR039422">
    <property type="entry name" value="MarR/SlyA-like"/>
</dbReference>
<dbReference type="SMART" id="SM00347">
    <property type="entry name" value="HTH_MARR"/>
    <property type="match status" value="1"/>
</dbReference>
<reference evidence="6" key="1">
    <citation type="journal article" date="2019" name="Int. J. Syst. Evol. Microbiol.">
        <title>The Global Catalogue of Microorganisms (GCM) 10K type strain sequencing project: providing services to taxonomists for standard genome sequencing and annotation.</title>
        <authorList>
            <consortium name="The Broad Institute Genomics Platform"/>
            <consortium name="The Broad Institute Genome Sequencing Center for Infectious Disease"/>
            <person name="Wu L."/>
            <person name="Ma J."/>
        </authorList>
    </citation>
    <scope>NUCLEOTIDE SEQUENCE [LARGE SCALE GENOMIC DNA]</scope>
    <source>
        <strain evidence="6">NBRC 106310</strain>
    </source>
</reference>
<dbReference type="PROSITE" id="PS01117">
    <property type="entry name" value="HTH_MARR_1"/>
    <property type="match status" value="1"/>
</dbReference>
<dbReference type="Gene3D" id="1.10.10.10">
    <property type="entry name" value="Winged helix-like DNA-binding domain superfamily/Winged helix DNA-binding domain"/>
    <property type="match status" value="1"/>
</dbReference>
<dbReference type="InterPro" id="IPR023187">
    <property type="entry name" value="Tscrpt_reg_MarR-type_CS"/>
</dbReference>
<evidence type="ECO:0000313" key="5">
    <source>
        <dbReference type="EMBL" id="BDZ39519.1"/>
    </source>
</evidence>
<dbReference type="PANTHER" id="PTHR33164:SF57">
    <property type="entry name" value="MARR-FAMILY TRANSCRIPTIONAL REGULATOR"/>
    <property type="match status" value="1"/>
</dbReference>
<dbReference type="EMBL" id="AP027728">
    <property type="protein sequence ID" value="BDZ39519.1"/>
    <property type="molecule type" value="Genomic_DNA"/>
</dbReference>
<gene>
    <name evidence="5" type="ORF">GCM10025863_21330</name>
</gene>
<dbReference type="InterPro" id="IPR036388">
    <property type="entry name" value="WH-like_DNA-bd_sf"/>
</dbReference>
<dbReference type="RefSeq" id="WP_286299712.1">
    <property type="nucleotide sequence ID" value="NZ_AP027728.1"/>
</dbReference>
<keyword evidence="2" id="KW-0238">DNA-binding</keyword>
<dbReference type="PANTHER" id="PTHR33164">
    <property type="entry name" value="TRANSCRIPTIONAL REGULATOR, MARR FAMILY"/>
    <property type="match status" value="1"/>
</dbReference>
<keyword evidence="3" id="KW-0804">Transcription</keyword>
<dbReference type="PROSITE" id="PS50995">
    <property type="entry name" value="HTH_MARR_2"/>
    <property type="match status" value="1"/>
</dbReference>
<accession>A0ABN6X4M5</accession>
<evidence type="ECO:0000256" key="2">
    <source>
        <dbReference type="ARBA" id="ARBA00023125"/>
    </source>
</evidence>
<evidence type="ECO:0000256" key="3">
    <source>
        <dbReference type="ARBA" id="ARBA00023163"/>
    </source>
</evidence>
<keyword evidence="6" id="KW-1185">Reference proteome</keyword>
<dbReference type="Proteomes" id="UP001321543">
    <property type="component" value="Chromosome"/>
</dbReference>
<evidence type="ECO:0000259" key="4">
    <source>
        <dbReference type="PROSITE" id="PS50995"/>
    </source>
</evidence>
<dbReference type="Pfam" id="PF12802">
    <property type="entry name" value="MarR_2"/>
    <property type="match status" value="1"/>
</dbReference>
<protein>
    <recommendedName>
        <fullName evidence="4">HTH marR-type domain-containing protein</fullName>
    </recommendedName>
</protein>
<evidence type="ECO:0000313" key="6">
    <source>
        <dbReference type="Proteomes" id="UP001321543"/>
    </source>
</evidence>
<proteinExistence type="predicted"/>
<dbReference type="SUPFAM" id="SSF46785">
    <property type="entry name" value="Winged helix' DNA-binding domain"/>
    <property type="match status" value="1"/>
</dbReference>
<organism evidence="5 6">
    <name type="scientific">Microbacterium suwonense</name>
    <dbReference type="NCBI Taxonomy" id="683047"/>
    <lineage>
        <taxon>Bacteria</taxon>
        <taxon>Bacillati</taxon>
        <taxon>Actinomycetota</taxon>
        <taxon>Actinomycetes</taxon>
        <taxon>Micrococcales</taxon>
        <taxon>Microbacteriaceae</taxon>
        <taxon>Microbacterium</taxon>
    </lineage>
</organism>
<dbReference type="InterPro" id="IPR000835">
    <property type="entry name" value="HTH_MarR-typ"/>
</dbReference>
<evidence type="ECO:0000256" key="1">
    <source>
        <dbReference type="ARBA" id="ARBA00023015"/>
    </source>
</evidence>